<dbReference type="AlphaFoldDB" id="A0A9P6B0E9"/>
<comment type="caution">
    <text evidence="2">The sequence shown here is derived from an EMBL/GenBank/DDBJ whole genome shotgun (WGS) entry which is preliminary data.</text>
</comment>
<organism evidence="2 3">
    <name type="scientific">Hydnum rufescens UP504</name>
    <dbReference type="NCBI Taxonomy" id="1448309"/>
    <lineage>
        <taxon>Eukaryota</taxon>
        <taxon>Fungi</taxon>
        <taxon>Dikarya</taxon>
        <taxon>Basidiomycota</taxon>
        <taxon>Agaricomycotina</taxon>
        <taxon>Agaricomycetes</taxon>
        <taxon>Cantharellales</taxon>
        <taxon>Hydnaceae</taxon>
        <taxon>Hydnum</taxon>
    </lineage>
</organism>
<accession>A0A9P6B0E9</accession>
<evidence type="ECO:0000313" key="2">
    <source>
        <dbReference type="EMBL" id="KAF9515172.1"/>
    </source>
</evidence>
<feature type="region of interest" description="Disordered" evidence="1">
    <location>
        <begin position="147"/>
        <end position="169"/>
    </location>
</feature>
<keyword evidence="3" id="KW-1185">Reference proteome</keyword>
<feature type="compositionally biased region" description="Basic and acidic residues" evidence="1">
    <location>
        <begin position="252"/>
        <end position="274"/>
    </location>
</feature>
<reference evidence="2" key="1">
    <citation type="journal article" date="2020" name="Nat. Commun.">
        <title>Large-scale genome sequencing of mycorrhizal fungi provides insights into the early evolution of symbiotic traits.</title>
        <authorList>
            <person name="Miyauchi S."/>
            <person name="Kiss E."/>
            <person name="Kuo A."/>
            <person name="Drula E."/>
            <person name="Kohler A."/>
            <person name="Sanchez-Garcia M."/>
            <person name="Morin E."/>
            <person name="Andreopoulos B."/>
            <person name="Barry K.W."/>
            <person name="Bonito G."/>
            <person name="Buee M."/>
            <person name="Carver A."/>
            <person name="Chen C."/>
            <person name="Cichocki N."/>
            <person name="Clum A."/>
            <person name="Culley D."/>
            <person name="Crous P.W."/>
            <person name="Fauchery L."/>
            <person name="Girlanda M."/>
            <person name="Hayes R.D."/>
            <person name="Keri Z."/>
            <person name="LaButti K."/>
            <person name="Lipzen A."/>
            <person name="Lombard V."/>
            <person name="Magnuson J."/>
            <person name="Maillard F."/>
            <person name="Murat C."/>
            <person name="Nolan M."/>
            <person name="Ohm R.A."/>
            <person name="Pangilinan J."/>
            <person name="Pereira M.F."/>
            <person name="Perotto S."/>
            <person name="Peter M."/>
            <person name="Pfister S."/>
            <person name="Riley R."/>
            <person name="Sitrit Y."/>
            <person name="Stielow J.B."/>
            <person name="Szollosi G."/>
            <person name="Zifcakova L."/>
            <person name="Stursova M."/>
            <person name="Spatafora J.W."/>
            <person name="Tedersoo L."/>
            <person name="Vaario L.M."/>
            <person name="Yamada A."/>
            <person name="Yan M."/>
            <person name="Wang P."/>
            <person name="Xu J."/>
            <person name="Bruns T."/>
            <person name="Baldrian P."/>
            <person name="Vilgalys R."/>
            <person name="Dunand C."/>
            <person name="Henrissat B."/>
            <person name="Grigoriev I.V."/>
            <person name="Hibbett D."/>
            <person name="Nagy L.G."/>
            <person name="Martin F.M."/>
        </authorList>
    </citation>
    <scope>NUCLEOTIDE SEQUENCE</scope>
    <source>
        <strain evidence="2">UP504</strain>
    </source>
</reference>
<sequence>MTSAPACFLLLDPSKARVSVNFRDVFSCPDVDYPWRAGALPMEPDISTVSVGAHWHPSVRGNHQPLCTSWRFLALAQIPMKKSTAYSEDLRTCEHVLQLCVLHEECRRLLGDTDQDRNTAKLSDEADSRTRRAAFIQVHGGFDIEDNDIRDSLRPPRQPHLPVLTDLGDTSQKSDYIGPGSGRGDVNLGNVSLTSWEIGHKTVEDEFLWAADALKGYDRVWILSDLLTSLFPLMVNLMSAQTTITGDMPSDGESHGRTHSRSLREEVESTAGERDKRTMQVPALGSWILKICNLVKINGKIVQHVAEDILPESTAVMGFKAMGPSFQLVDLAISAKDPPSPYYIFTASVLQGPGATIFGVLTCADLKGLAIVRDSATFAYRSLNGGFGRNVIDHGTNFCPSCDLAVSRVWEVLNDVELR</sequence>
<proteinExistence type="predicted"/>
<dbReference type="EMBL" id="MU128953">
    <property type="protein sequence ID" value="KAF9515172.1"/>
    <property type="molecule type" value="Genomic_DNA"/>
</dbReference>
<gene>
    <name evidence="2" type="ORF">BS47DRAFT_1391899</name>
</gene>
<evidence type="ECO:0000256" key="1">
    <source>
        <dbReference type="SAM" id="MobiDB-lite"/>
    </source>
</evidence>
<name>A0A9P6B0E9_9AGAM</name>
<feature type="region of interest" description="Disordered" evidence="1">
    <location>
        <begin position="246"/>
        <end position="274"/>
    </location>
</feature>
<dbReference type="Proteomes" id="UP000886523">
    <property type="component" value="Unassembled WGS sequence"/>
</dbReference>
<protein>
    <submittedName>
        <fullName evidence="2">Uncharacterized protein</fullName>
    </submittedName>
</protein>
<evidence type="ECO:0000313" key="3">
    <source>
        <dbReference type="Proteomes" id="UP000886523"/>
    </source>
</evidence>